<reference evidence="1" key="1">
    <citation type="journal article" date="2016" name="Gigascience">
        <title>De novo construction of an expanded transcriptome assembly for the western tarnished plant bug, Lygus hesperus.</title>
        <authorList>
            <person name="Tassone E.E."/>
            <person name="Geib S.M."/>
            <person name="Hall B."/>
            <person name="Fabrick J.A."/>
            <person name="Brent C.S."/>
            <person name="Hull J.J."/>
        </authorList>
    </citation>
    <scope>NUCLEOTIDE SEQUENCE</scope>
</reference>
<protein>
    <submittedName>
        <fullName evidence="1">Uncharacterized protein</fullName>
    </submittedName>
</protein>
<proteinExistence type="predicted"/>
<feature type="non-terminal residue" evidence="1">
    <location>
        <position position="107"/>
    </location>
</feature>
<gene>
    <name evidence="1" type="ORF">g.58801</name>
</gene>
<accession>A0A146LUV1</accession>
<feature type="non-terminal residue" evidence="1">
    <location>
        <position position="1"/>
    </location>
</feature>
<organism evidence="1">
    <name type="scientific">Lygus hesperus</name>
    <name type="common">Western plant bug</name>
    <dbReference type="NCBI Taxonomy" id="30085"/>
    <lineage>
        <taxon>Eukaryota</taxon>
        <taxon>Metazoa</taxon>
        <taxon>Ecdysozoa</taxon>
        <taxon>Arthropoda</taxon>
        <taxon>Hexapoda</taxon>
        <taxon>Insecta</taxon>
        <taxon>Pterygota</taxon>
        <taxon>Neoptera</taxon>
        <taxon>Paraneoptera</taxon>
        <taxon>Hemiptera</taxon>
        <taxon>Heteroptera</taxon>
        <taxon>Panheteroptera</taxon>
        <taxon>Cimicomorpha</taxon>
        <taxon>Miridae</taxon>
        <taxon>Mirini</taxon>
        <taxon>Lygus</taxon>
    </lineage>
</organism>
<name>A0A146LUV1_LYGHE</name>
<dbReference type="EMBL" id="GDHC01008163">
    <property type="protein sequence ID" value="JAQ10466.1"/>
    <property type="molecule type" value="Transcribed_RNA"/>
</dbReference>
<evidence type="ECO:0000313" key="1">
    <source>
        <dbReference type="EMBL" id="JAQ10466.1"/>
    </source>
</evidence>
<sequence length="107" mass="12156">EFCIFDLKIRFHAGSKCKFQLEDYVSSSRNRLEPNVGILVVEREPFRIPQGDGSEGLGVTEFNSSRLFLHLKGDEYSPRSENLPRSTHAGRTGLISRVDFCESHRSP</sequence>
<dbReference type="AlphaFoldDB" id="A0A146LUV1"/>